<keyword evidence="2" id="KW-1015">Disulfide bond</keyword>
<accession>A0A913ZGK5</accession>
<dbReference type="PANTHER" id="PTHR45964">
    <property type="entry name" value="WSCD FAMILY MEMBER CG9164"/>
    <property type="match status" value="1"/>
</dbReference>
<dbReference type="InterPro" id="IPR000436">
    <property type="entry name" value="Sushi_SCR_CCP_dom"/>
</dbReference>
<dbReference type="AlphaFoldDB" id="A0A913ZGK5"/>
<comment type="caution">
    <text evidence="3">Lacks conserved residue(s) required for the propagation of feature annotation.</text>
</comment>
<feature type="transmembrane region" description="Helical" evidence="4">
    <location>
        <begin position="12"/>
        <end position="35"/>
    </location>
</feature>
<feature type="domain" description="Sushi" evidence="5">
    <location>
        <begin position="210"/>
        <end position="277"/>
    </location>
</feature>
<sequence length="280" mass="31210">MVRVRRRDEGRTGVMLVMLLVLIAQLPSVLVFSGLGQLPDYIGCYKDNTGDRALRGSEVKDESSMSWQWCMKNCINYNYMGLEFGDECFCGDNSDYYRHDNGGTDCSTTCEGNSGQPGYLGCYEDSIYDRALQGSEEKDESSMSWQWCMSKCKNYNYMGLEFGNECYCGDNSDYGKHGNGGTGCSLTCEGNSGETCGGSDRIEVYRARNGLCYKPGQPSHGSYSVSRPYSYNLGNYEYAGASLRYTCDRGYYFPAKPPTVTCVIGKTWNPAYSTCQVYFA</sequence>
<dbReference type="GeneID" id="119724064"/>
<dbReference type="Pfam" id="PF01822">
    <property type="entry name" value="WSC"/>
    <property type="match status" value="2"/>
</dbReference>
<keyword evidence="1" id="KW-0677">Repeat</keyword>
<keyword evidence="4" id="KW-1133">Transmembrane helix</keyword>
<keyword evidence="4" id="KW-0472">Membrane</keyword>
<organism evidence="7 8">
    <name type="scientific">Patiria miniata</name>
    <name type="common">Bat star</name>
    <name type="synonym">Asterina miniata</name>
    <dbReference type="NCBI Taxonomy" id="46514"/>
    <lineage>
        <taxon>Eukaryota</taxon>
        <taxon>Metazoa</taxon>
        <taxon>Echinodermata</taxon>
        <taxon>Eleutherozoa</taxon>
        <taxon>Asterozoa</taxon>
        <taxon>Asteroidea</taxon>
        <taxon>Valvatacea</taxon>
        <taxon>Valvatida</taxon>
        <taxon>Asterinidae</taxon>
        <taxon>Patiria</taxon>
    </lineage>
</organism>
<dbReference type="Proteomes" id="UP000887568">
    <property type="component" value="Unplaced"/>
</dbReference>
<name>A0A913ZGK5_PATMI</name>
<dbReference type="InterPro" id="IPR035976">
    <property type="entry name" value="Sushi/SCR/CCP_sf"/>
</dbReference>
<dbReference type="Gene3D" id="2.10.70.10">
    <property type="entry name" value="Complement Module, domain 1"/>
    <property type="match status" value="1"/>
</dbReference>
<protein>
    <submittedName>
        <fullName evidence="7">Uncharacterized protein</fullName>
    </submittedName>
</protein>
<dbReference type="SMART" id="SM00032">
    <property type="entry name" value="CCP"/>
    <property type="match status" value="1"/>
</dbReference>
<feature type="domain" description="WSC" evidence="6">
    <location>
        <begin position="116"/>
        <end position="208"/>
    </location>
</feature>
<dbReference type="PANTHER" id="PTHR45964:SF5">
    <property type="entry name" value="WSCD FAMILY MEMBER CG9164"/>
    <property type="match status" value="1"/>
</dbReference>
<proteinExistence type="predicted"/>
<dbReference type="SMART" id="SM00321">
    <property type="entry name" value="WSC"/>
    <property type="match status" value="2"/>
</dbReference>
<evidence type="ECO:0000256" key="3">
    <source>
        <dbReference type="PROSITE-ProRule" id="PRU00302"/>
    </source>
</evidence>
<dbReference type="PROSITE" id="PS51212">
    <property type="entry name" value="WSC"/>
    <property type="match status" value="2"/>
</dbReference>
<reference evidence="7" key="1">
    <citation type="submission" date="2022-11" db="UniProtKB">
        <authorList>
            <consortium name="EnsemblMetazoa"/>
        </authorList>
    </citation>
    <scope>IDENTIFICATION</scope>
</reference>
<evidence type="ECO:0000259" key="5">
    <source>
        <dbReference type="PROSITE" id="PS50923"/>
    </source>
</evidence>
<evidence type="ECO:0000256" key="2">
    <source>
        <dbReference type="ARBA" id="ARBA00023157"/>
    </source>
</evidence>
<dbReference type="InterPro" id="IPR002889">
    <property type="entry name" value="WSC_carb-bd"/>
</dbReference>
<dbReference type="EnsemblMetazoa" id="XM_038194985.1">
    <property type="protein sequence ID" value="XP_038050913.1"/>
    <property type="gene ID" value="LOC119724064"/>
</dbReference>
<evidence type="ECO:0000256" key="4">
    <source>
        <dbReference type="SAM" id="Phobius"/>
    </source>
</evidence>
<dbReference type="OrthoDB" id="10043391at2759"/>
<dbReference type="CDD" id="cd00033">
    <property type="entry name" value="CCP"/>
    <property type="match status" value="1"/>
</dbReference>
<dbReference type="SUPFAM" id="SSF57535">
    <property type="entry name" value="Complement control module/SCR domain"/>
    <property type="match status" value="1"/>
</dbReference>
<evidence type="ECO:0000313" key="7">
    <source>
        <dbReference type="EnsemblMetazoa" id="XP_038050913.1"/>
    </source>
</evidence>
<evidence type="ECO:0000313" key="8">
    <source>
        <dbReference type="Proteomes" id="UP000887568"/>
    </source>
</evidence>
<keyword evidence="4" id="KW-0812">Transmembrane</keyword>
<dbReference type="Pfam" id="PF00084">
    <property type="entry name" value="Sushi"/>
    <property type="match status" value="1"/>
</dbReference>
<feature type="domain" description="WSC" evidence="6">
    <location>
        <begin position="38"/>
        <end position="115"/>
    </location>
</feature>
<evidence type="ECO:0000256" key="1">
    <source>
        <dbReference type="ARBA" id="ARBA00022737"/>
    </source>
</evidence>
<dbReference type="InterPro" id="IPR051589">
    <property type="entry name" value="Sialate-O-sulfotransferase"/>
</dbReference>
<dbReference type="RefSeq" id="XP_038050913.1">
    <property type="nucleotide sequence ID" value="XM_038194985.1"/>
</dbReference>
<keyword evidence="3" id="KW-0768">Sushi</keyword>
<evidence type="ECO:0000259" key="6">
    <source>
        <dbReference type="PROSITE" id="PS51212"/>
    </source>
</evidence>
<dbReference type="PROSITE" id="PS50923">
    <property type="entry name" value="SUSHI"/>
    <property type="match status" value="1"/>
</dbReference>
<keyword evidence="8" id="KW-1185">Reference proteome</keyword>